<dbReference type="Gene3D" id="3.60.10.10">
    <property type="entry name" value="Endonuclease/exonuclease/phosphatase"/>
    <property type="match status" value="1"/>
</dbReference>
<dbReference type="AlphaFoldDB" id="A0ABD0P0T6"/>
<feature type="non-terminal residue" evidence="1">
    <location>
        <position position="168"/>
    </location>
</feature>
<comment type="caution">
    <text evidence="1">The sequence shown here is derived from an EMBL/GenBank/DDBJ whole genome shotgun (WGS) entry which is preliminary data.</text>
</comment>
<dbReference type="InterPro" id="IPR036691">
    <property type="entry name" value="Endo/exonu/phosph_ase_sf"/>
</dbReference>
<dbReference type="PANTHER" id="PTHR47510:SF3">
    <property type="entry name" value="ENDO_EXONUCLEASE_PHOSPHATASE DOMAIN-CONTAINING PROTEIN"/>
    <property type="match status" value="1"/>
</dbReference>
<proteinExistence type="predicted"/>
<evidence type="ECO:0000313" key="1">
    <source>
        <dbReference type="EMBL" id="KAL0167352.1"/>
    </source>
</evidence>
<gene>
    <name evidence="1" type="ORF">M9458_039196</name>
</gene>
<protein>
    <submittedName>
        <fullName evidence="1">Uncharacterized protein</fullName>
    </submittedName>
</protein>
<reference evidence="1 2" key="1">
    <citation type="submission" date="2024-05" db="EMBL/GenBank/DDBJ databases">
        <title>Genome sequencing and assembly of Indian major carp, Cirrhinus mrigala (Hamilton, 1822).</title>
        <authorList>
            <person name="Mohindra V."/>
            <person name="Chowdhury L.M."/>
            <person name="Lal K."/>
            <person name="Jena J.K."/>
        </authorList>
    </citation>
    <scope>NUCLEOTIDE SEQUENCE [LARGE SCALE GENOMIC DNA]</scope>
    <source>
        <strain evidence="1">CM1030</strain>
        <tissue evidence="1">Blood</tissue>
    </source>
</reference>
<dbReference type="PANTHER" id="PTHR47510">
    <property type="entry name" value="REVERSE TRANSCRIPTASE DOMAIN-CONTAINING PROTEIN"/>
    <property type="match status" value="1"/>
</dbReference>
<dbReference type="SUPFAM" id="SSF56219">
    <property type="entry name" value="DNase I-like"/>
    <property type="match status" value="1"/>
</dbReference>
<dbReference type="Proteomes" id="UP001529510">
    <property type="component" value="Unassembled WGS sequence"/>
</dbReference>
<accession>A0ABD0P0T6</accession>
<evidence type="ECO:0000313" key="2">
    <source>
        <dbReference type="Proteomes" id="UP001529510"/>
    </source>
</evidence>
<dbReference type="EMBL" id="JAMKFB020000019">
    <property type="protein sequence ID" value="KAL0167352.1"/>
    <property type="molecule type" value="Genomic_DNA"/>
</dbReference>
<organism evidence="1 2">
    <name type="scientific">Cirrhinus mrigala</name>
    <name type="common">Mrigala</name>
    <dbReference type="NCBI Taxonomy" id="683832"/>
    <lineage>
        <taxon>Eukaryota</taxon>
        <taxon>Metazoa</taxon>
        <taxon>Chordata</taxon>
        <taxon>Craniata</taxon>
        <taxon>Vertebrata</taxon>
        <taxon>Euteleostomi</taxon>
        <taxon>Actinopterygii</taxon>
        <taxon>Neopterygii</taxon>
        <taxon>Teleostei</taxon>
        <taxon>Ostariophysi</taxon>
        <taxon>Cypriniformes</taxon>
        <taxon>Cyprinidae</taxon>
        <taxon>Labeoninae</taxon>
        <taxon>Labeonini</taxon>
        <taxon>Cirrhinus</taxon>
    </lineage>
</organism>
<keyword evidence="2" id="KW-1185">Reference proteome</keyword>
<sequence>MNIVVGGAAALIRRFRTRRRGKRAGVLVKLRQRGFRTALPSIHLANLHSLPNKTDELLLLTRTNKDFSNSAALCFTETWLNDAIPDGVLHLPGYQLFRADRDAESTGKSRGGGTCFYINERWCTDVTVLKKMCCSDLEALFINCKPFYSPQEFCSFILVSVYIPPQAN</sequence>
<name>A0ABD0P0T6_CIRMR</name>